<dbReference type="PANTHER" id="PTHR33608:SF3">
    <property type="entry name" value="SLR2013 PROTEIN"/>
    <property type="match status" value="1"/>
</dbReference>
<name>A0AAU7GAA8_9MICO</name>
<protein>
    <submittedName>
        <fullName evidence="3">DUF58 domain-containing protein</fullName>
    </submittedName>
</protein>
<keyword evidence="1" id="KW-1133">Transmembrane helix</keyword>
<proteinExistence type="predicted"/>
<accession>A0AAU7GAA8</accession>
<dbReference type="AlphaFoldDB" id="A0AAU7GAA8"/>
<feature type="transmembrane region" description="Helical" evidence="1">
    <location>
        <begin position="32"/>
        <end position="50"/>
    </location>
</feature>
<dbReference type="EMBL" id="CP157390">
    <property type="protein sequence ID" value="XBM46876.1"/>
    <property type="molecule type" value="Genomic_DNA"/>
</dbReference>
<keyword evidence="1" id="KW-0472">Membrane</keyword>
<evidence type="ECO:0000256" key="1">
    <source>
        <dbReference type="SAM" id="Phobius"/>
    </source>
</evidence>
<reference evidence="3" key="1">
    <citation type="submission" date="2024-05" db="EMBL/GenBank/DDBJ databases">
        <title>The Natural Products Discovery Center: Release of the First 8490 Sequenced Strains for Exploring Actinobacteria Biosynthetic Diversity.</title>
        <authorList>
            <person name="Kalkreuter E."/>
            <person name="Kautsar S.A."/>
            <person name="Yang D."/>
            <person name="Bader C.D."/>
            <person name="Teijaro C.N."/>
            <person name="Fluegel L."/>
            <person name="Davis C.M."/>
            <person name="Simpson J.R."/>
            <person name="Lauterbach L."/>
            <person name="Steele A.D."/>
            <person name="Gui C."/>
            <person name="Meng S."/>
            <person name="Li G."/>
            <person name="Viehrig K."/>
            <person name="Ye F."/>
            <person name="Su P."/>
            <person name="Kiefer A.F."/>
            <person name="Nichols A."/>
            <person name="Cepeda A.J."/>
            <person name="Yan W."/>
            <person name="Fan B."/>
            <person name="Jiang Y."/>
            <person name="Adhikari A."/>
            <person name="Zheng C.-J."/>
            <person name="Schuster L."/>
            <person name="Cowan T.M."/>
            <person name="Smanski M.J."/>
            <person name="Chevrette M.G."/>
            <person name="de Carvalho L.P.S."/>
            <person name="Shen B."/>
        </authorList>
    </citation>
    <scope>NUCLEOTIDE SEQUENCE</scope>
    <source>
        <strain evidence="3">NPDC080035</strain>
    </source>
</reference>
<evidence type="ECO:0000313" key="3">
    <source>
        <dbReference type="EMBL" id="XBM46876.1"/>
    </source>
</evidence>
<organism evidence="3">
    <name type="scientific">Leifsonia sp. NPDC080035</name>
    <dbReference type="NCBI Taxonomy" id="3143936"/>
    <lineage>
        <taxon>Bacteria</taxon>
        <taxon>Bacillati</taxon>
        <taxon>Actinomycetota</taxon>
        <taxon>Actinomycetes</taxon>
        <taxon>Micrococcales</taxon>
        <taxon>Microbacteriaceae</taxon>
        <taxon>Leifsonia</taxon>
    </lineage>
</organism>
<evidence type="ECO:0000259" key="2">
    <source>
        <dbReference type="Pfam" id="PF01882"/>
    </source>
</evidence>
<keyword evidence="1" id="KW-0812">Transmembrane</keyword>
<dbReference type="Pfam" id="PF01882">
    <property type="entry name" value="DUF58"/>
    <property type="match status" value="1"/>
</dbReference>
<dbReference type="PANTHER" id="PTHR33608">
    <property type="entry name" value="BLL2464 PROTEIN"/>
    <property type="match status" value="1"/>
</dbReference>
<gene>
    <name evidence="3" type="ORF">AAME72_12365</name>
</gene>
<dbReference type="InterPro" id="IPR002881">
    <property type="entry name" value="DUF58"/>
</dbReference>
<sequence>MTVSGRFVALLALGVVPIALLGGEEAAAYAALGGWVLLCLLLGALDLVLAGSPRALAIGRELPARVRLGADAVSELYLTNTGRRAIRGTVRDGWEPSAAAEPTRAAISIPSGERRRMTATLRPWRRGERRVTEVTVRSWGPLHLWARQATLAAPGRIRVLPPFTSRKHLPSRLARLRELDGTTSVMLRGQGTEFDSLREYVRGDDVRSIDWRATARRHDPTGGRGSRVMVRTWRPERDRRVVIVIDTARTSAARVADEPRIDTAFEGALLLAALATRAGDRVDLIAYDRMSRGRVQGASGPELLSRMVDTMAGIEPALIEMDWSAAPAQVSAVTSQRSLVVLLTSIEAPGASRGLLSVLPQLTKKHLVVVASVTDPESLAAAGLRRDREEVYRAAAAERALLDVSRVTAAVQRLGGDVVTGSPEELPPALADRYLALKAAGRL</sequence>
<dbReference type="RefSeq" id="WP_348786855.1">
    <property type="nucleotide sequence ID" value="NZ_CP157390.1"/>
</dbReference>
<feature type="domain" description="DUF58" evidence="2">
    <location>
        <begin position="197"/>
        <end position="377"/>
    </location>
</feature>